<dbReference type="InterPro" id="IPR029063">
    <property type="entry name" value="SAM-dependent_MTases_sf"/>
</dbReference>
<accession>A0A8J3C8I0</accession>
<protein>
    <recommendedName>
        <fullName evidence="8">Methyltransferase domain-containing protein</fullName>
    </recommendedName>
</protein>
<name>A0A8J3C8I0_9PSEU</name>
<dbReference type="Pfam" id="PF21320">
    <property type="entry name" value="WHD_Rv2258c"/>
    <property type="match status" value="1"/>
</dbReference>
<evidence type="ECO:0000259" key="5">
    <source>
        <dbReference type="Pfam" id="PF21320"/>
    </source>
</evidence>
<dbReference type="EMBL" id="BMMK01000011">
    <property type="protein sequence ID" value="GGM54493.1"/>
    <property type="molecule type" value="Genomic_DNA"/>
</dbReference>
<dbReference type="InterPro" id="IPR023393">
    <property type="entry name" value="START-like_dom_sf"/>
</dbReference>
<keyword evidence="7" id="KW-1185">Reference proteome</keyword>
<sequence>MTTQASGFGSAPLAGGPFPAAPGLANADVAFPPLAASAFPVVADRWERLVAMGSTTFPADQVWTALTEPEHVRHWLAVCRGSWAKRDAESMLDFEDGEFFWCRTLHSTPPTMARPGTLRYLWRWLGIGPATEVTWTIAPSESGTTITVVEEAQNPASDWRSWNGMGWPGIIDQLSGYLRTGASWRWPWRRMGPYVQIPLPAAPFEAWDALTSPAAVKHWMGRSAGSLSPGDEMTLVMGDASGTALLRVTRAVDAGQEFPSYLPYLEFELRRRSWTAALGGRMWVEPAGLGACVLHVFHHNWEALGLADPLPERRILTNFWASAAARAQLLFRQQGSPGGPHGWSVAAADPAEQGGAATPQGMPGHGGAGPAIDVRAAMAFAGRVMGDLSGAMVSLMAVLGVRLGIFAALAGGPANSAELARRTGLAERYLREWLWCLHSANYLQATPDGRFSLPLEHAGVLARTDSPFSLTGGHRLFAAMATMLDPITEAFRTGEGVAHGRYPEEFAAAMEQMSATWVDHMLVDQWLPAVDGLTERLAAGGFVADVGCGSGRALIRMAERFPSARFVGYDLHEPNLERAREAADRSGVADRVHFERADAAEALAAPTDLVTMLDVLHDAPDPEATLRAARVAVAESGGVVLVLESSGADDARDNTGAPASILYATSTLYCVPTALADGAPALGTFGLPAREMTRLADRAGFREVREFPVQSPFNALYVLRL</sequence>
<dbReference type="Gene3D" id="3.30.530.20">
    <property type="match status" value="2"/>
</dbReference>
<dbReference type="PANTHER" id="PTHR45128">
    <property type="entry name" value="METHYLTRANSFERASE TYPE 11"/>
    <property type="match status" value="1"/>
</dbReference>
<gene>
    <name evidence="6" type="ORF">GCM10012275_27020</name>
</gene>
<dbReference type="InterPro" id="IPR036390">
    <property type="entry name" value="WH_DNA-bd_sf"/>
</dbReference>
<dbReference type="Proteomes" id="UP000637578">
    <property type="component" value="Unassembled WGS sequence"/>
</dbReference>
<feature type="domain" description="S-adenosylmethionine-dependent methyltransferase Rv2258c-like winged HTH" evidence="5">
    <location>
        <begin position="391"/>
        <end position="463"/>
    </location>
</feature>
<dbReference type="CDD" id="cd02440">
    <property type="entry name" value="AdoMet_MTases"/>
    <property type="match status" value="1"/>
</dbReference>
<evidence type="ECO:0000256" key="2">
    <source>
        <dbReference type="SAM" id="MobiDB-lite"/>
    </source>
</evidence>
<reference evidence="6" key="2">
    <citation type="submission" date="2020-09" db="EMBL/GenBank/DDBJ databases">
        <authorList>
            <person name="Sun Q."/>
            <person name="Zhou Y."/>
        </authorList>
    </citation>
    <scope>NUCLEOTIDE SEQUENCE</scope>
    <source>
        <strain evidence="6">CGMCC 4.5737</strain>
    </source>
</reference>
<evidence type="ECO:0008006" key="8">
    <source>
        <dbReference type="Google" id="ProtNLM"/>
    </source>
</evidence>
<reference evidence="6" key="1">
    <citation type="journal article" date="2014" name="Int. J. Syst. Evol. Microbiol.">
        <title>Complete genome sequence of Corynebacterium casei LMG S-19264T (=DSM 44701T), isolated from a smear-ripened cheese.</title>
        <authorList>
            <consortium name="US DOE Joint Genome Institute (JGI-PGF)"/>
            <person name="Walter F."/>
            <person name="Albersmeier A."/>
            <person name="Kalinowski J."/>
            <person name="Ruckert C."/>
        </authorList>
    </citation>
    <scope>NUCLEOTIDE SEQUENCE</scope>
    <source>
        <strain evidence="6">CGMCC 4.5737</strain>
    </source>
</reference>
<evidence type="ECO:0000313" key="6">
    <source>
        <dbReference type="EMBL" id="GGM54493.1"/>
    </source>
</evidence>
<dbReference type="InterPro" id="IPR053173">
    <property type="entry name" value="SAM-binding_MTase"/>
</dbReference>
<comment type="caution">
    <text evidence="6">The sequence shown here is derived from an EMBL/GenBank/DDBJ whole genome shotgun (WGS) entry which is preliminary data.</text>
</comment>
<feature type="region of interest" description="Disordered" evidence="2">
    <location>
        <begin position="335"/>
        <end position="368"/>
    </location>
</feature>
<dbReference type="Gene3D" id="1.10.10.10">
    <property type="entry name" value="Winged helix-like DNA-binding domain superfamily/Winged helix DNA-binding domain"/>
    <property type="match status" value="1"/>
</dbReference>
<evidence type="ECO:0000259" key="3">
    <source>
        <dbReference type="Pfam" id="PF08327"/>
    </source>
</evidence>
<feature type="domain" description="Activator of Hsp90 ATPase homologue 1/2-like C-terminal" evidence="3">
    <location>
        <begin position="57"/>
        <end position="178"/>
    </location>
</feature>
<dbReference type="Pfam" id="PF13847">
    <property type="entry name" value="Methyltransf_31"/>
    <property type="match status" value="1"/>
</dbReference>
<feature type="compositionally biased region" description="Low complexity" evidence="2">
    <location>
        <begin position="346"/>
        <end position="357"/>
    </location>
</feature>
<dbReference type="AlphaFoldDB" id="A0A8J3C8I0"/>
<evidence type="ECO:0000256" key="1">
    <source>
        <dbReference type="ARBA" id="ARBA00006817"/>
    </source>
</evidence>
<dbReference type="Gene3D" id="3.40.50.150">
    <property type="entry name" value="Vaccinia Virus protein VP39"/>
    <property type="match status" value="1"/>
</dbReference>
<feature type="domain" description="Methyltransferase" evidence="4">
    <location>
        <begin position="543"/>
        <end position="643"/>
    </location>
</feature>
<evidence type="ECO:0000313" key="7">
    <source>
        <dbReference type="Proteomes" id="UP000637578"/>
    </source>
</evidence>
<dbReference type="InterPro" id="IPR013538">
    <property type="entry name" value="ASHA1/2-like_C"/>
</dbReference>
<organism evidence="6 7">
    <name type="scientific">Longimycelium tulufanense</name>
    <dbReference type="NCBI Taxonomy" id="907463"/>
    <lineage>
        <taxon>Bacteria</taxon>
        <taxon>Bacillati</taxon>
        <taxon>Actinomycetota</taxon>
        <taxon>Actinomycetes</taxon>
        <taxon>Pseudonocardiales</taxon>
        <taxon>Pseudonocardiaceae</taxon>
        <taxon>Longimycelium</taxon>
    </lineage>
</organism>
<dbReference type="SUPFAM" id="SSF53335">
    <property type="entry name" value="S-adenosyl-L-methionine-dependent methyltransferases"/>
    <property type="match status" value="1"/>
</dbReference>
<proteinExistence type="inferred from homology"/>
<dbReference type="SUPFAM" id="SSF55961">
    <property type="entry name" value="Bet v1-like"/>
    <property type="match status" value="2"/>
</dbReference>
<dbReference type="InterPro" id="IPR048711">
    <property type="entry name" value="WHD_Rv2258c"/>
</dbReference>
<dbReference type="SUPFAM" id="SSF46785">
    <property type="entry name" value="Winged helix' DNA-binding domain"/>
    <property type="match status" value="1"/>
</dbReference>
<comment type="similarity">
    <text evidence="1">Belongs to the AHA1 family.</text>
</comment>
<evidence type="ECO:0000259" key="4">
    <source>
        <dbReference type="Pfam" id="PF13847"/>
    </source>
</evidence>
<dbReference type="PANTHER" id="PTHR45128:SF2">
    <property type="entry name" value="METHYLTRANSFERASE DOMAIN-CONTAINING PROTEIN"/>
    <property type="match status" value="1"/>
</dbReference>
<dbReference type="RefSeq" id="WP_189057557.1">
    <property type="nucleotide sequence ID" value="NZ_BMMK01000011.1"/>
</dbReference>
<dbReference type="Pfam" id="PF08327">
    <property type="entry name" value="AHSA1"/>
    <property type="match status" value="1"/>
</dbReference>
<dbReference type="CDD" id="cd07814">
    <property type="entry name" value="SRPBCC_CalC_Aha1-like"/>
    <property type="match status" value="1"/>
</dbReference>
<dbReference type="InterPro" id="IPR036388">
    <property type="entry name" value="WH-like_DNA-bd_sf"/>
</dbReference>
<dbReference type="InterPro" id="IPR025714">
    <property type="entry name" value="Methyltranfer_dom"/>
</dbReference>